<proteinExistence type="predicted"/>
<dbReference type="EMBL" id="JBELPY010000010">
    <property type="protein sequence ID" value="MFL9835121.1"/>
    <property type="molecule type" value="Genomic_DNA"/>
</dbReference>
<dbReference type="InterPro" id="IPR011042">
    <property type="entry name" value="6-blade_b-propeller_TolB-like"/>
</dbReference>
<dbReference type="SUPFAM" id="SSF63829">
    <property type="entry name" value="Calcium-dependent phosphotriesterase"/>
    <property type="match status" value="1"/>
</dbReference>
<organism evidence="4 5">
    <name type="scientific">Chryseobacterium terrae</name>
    <dbReference type="NCBI Taxonomy" id="3163299"/>
    <lineage>
        <taxon>Bacteria</taxon>
        <taxon>Pseudomonadati</taxon>
        <taxon>Bacteroidota</taxon>
        <taxon>Flavobacteriia</taxon>
        <taxon>Flavobacteriales</taxon>
        <taxon>Weeksellaceae</taxon>
        <taxon>Chryseobacterium group</taxon>
        <taxon>Chryseobacterium</taxon>
    </lineage>
</organism>
<feature type="domain" description="Secretion system C-terminal sorting" evidence="3">
    <location>
        <begin position="302"/>
        <end position="370"/>
    </location>
</feature>
<evidence type="ECO:0000259" key="3">
    <source>
        <dbReference type="Pfam" id="PF18962"/>
    </source>
</evidence>
<dbReference type="InterPro" id="IPR026444">
    <property type="entry name" value="Secre_tail"/>
</dbReference>
<evidence type="ECO:0000313" key="4">
    <source>
        <dbReference type="EMBL" id="MFL9835121.1"/>
    </source>
</evidence>
<keyword evidence="5" id="KW-1185">Reference proteome</keyword>
<evidence type="ECO:0000256" key="2">
    <source>
        <dbReference type="SAM" id="SignalP"/>
    </source>
</evidence>
<dbReference type="Gene3D" id="2.120.10.30">
    <property type="entry name" value="TolB, C-terminal domain"/>
    <property type="match status" value="1"/>
</dbReference>
<dbReference type="NCBIfam" id="TIGR04183">
    <property type="entry name" value="Por_Secre_tail"/>
    <property type="match status" value="1"/>
</dbReference>
<gene>
    <name evidence="4" type="ORF">ABS765_13925</name>
</gene>
<feature type="chain" id="PRO_5046481582" evidence="2">
    <location>
        <begin position="24"/>
        <end position="372"/>
    </location>
</feature>
<evidence type="ECO:0000256" key="1">
    <source>
        <dbReference type="ARBA" id="ARBA00022729"/>
    </source>
</evidence>
<reference evidence="4 5" key="1">
    <citation type="submission" date="2024-06" db="EMBL/GenBank/DDBJ databases">
        <authorList>
            <person name="Kaempfer P."/>
            <person name="Viver T."/>
        </authorList>
    </citation>
    <scope>NUCLEOTIDE SEQUENCE [LARGE SCALE GENOMIC DNA]</scope>
    <source>
        <strain evidence="4 5">ST-37</strain>
    </source>
</reference>
<accession>A0ABW8Y4L5</accession>
<comment type="caution">
    <text evidence="4">The sequence shown here is derived from an EMBL/GenBank/DDBJ whole genome shotgun (WGS) entry which is preliminary data.</text>
</comment>
<name>A0ABW8Y4L5_9FLAO</name>
<dbReference type="Pfam" id="PF18962">
    <property type="entry name" value="Por_Secre_tail"/>
    <property type="match status" value="1"/>
</dbReference>
<evidence type="ECO:0000313" key="5">
    <source>
        <dbReference type="Proteomes" id="UP001629058"/>
    </source>
</evidence>
<keyword evidence="1 2" id="KW-0732">Signal</keyword>
<dbReference type="Proteomes" id="UP001629058">
    <property type="component" value="Unassembled WGS sequence"/>
</dbReference>
<protein>
    <submittedName>
        <fullName evidence="4">T9SS type A sorting domain-containing protein</fullName>
    </submittedName>
</protein>
<dbReference type="RefSeq" id="WP_408091556.1">
    <property type="nucleotide sequence ID" value="NZ_JBELPY010000010.1"/>
</dbReference>
<sequence length="372" mass="39849">MRTKSIFFLLMLFLSSLGISLSAQNSILVASSGTNAKKIIQLDATDGTVINSNFIDLSLQGAGFPKGIAQVGDHIWITDQTLDRIYIYTTAGAYVSSITTNLNNNRGLTVVNNNEVWVSNGDTGNGATEDTIVRFSTTGTLLGTYPAPNTVVFDVVDNNNGTVYVSGLDTNGIQKLDYSGVSQGNLVAPGVFQNLQQINLMASGNLLAVVFQTHNTSGNVAGVYSISTANGAILNTWPVSDLRGVIEMGNGNILYTTGTGLYQIDVATGVKTQLLTGSLQFMCKATIQQLAVKEVEKPTYKIFPNPVADFLSIEGDTSIDVIKVFAVDGKLVQTQTVNAKKYMLNVRNLPKGNYLISVGSNGQFTQQKFIKK</sequence>
<feature type="signal peptide" evidence="2">
    <location>
        <begin position="1"/>
        <end position="23"/>
    </location>
</feature>